<feature type="region of interest" description="Disordered" evidence="1">
    <location>
        <begin position="148"/>
        <end position="201"/>
    </location>
</feature>
<feature type="region of interest" description="Disordered" evidence="1">
    <location>
        <begin position="1"/>
        <end position="119"/>
    </location>
</feature>
<dbReference type="EMBL" id="CALOZG010000005">
    <property type="protein sequence ID" value="CAH4027260.1"/>
    <property type="molecule type" value="Genomic_DNA"/>
</dbReference>
<protein>
    <submittedName>
        <fullName evidence="2">Uncharacterized protein</fullName>
    </submittedName>
</protein>
<evidence type="ECO:0000256" key="1">
    <source>
        <dbReference type="SAM" id="MobiDB-lite"/>
    </source>
</evidence>
<keyword evidence="3" id="KW-1185">Reference proteome</keyword>
<dbReference type="AlphaFoldDB" id="A0A9P0TC53"/>
<sequence>MSEQDKKSGGTGTTPVVVEQTTNSRHKAPYRPNDIQDETDHHHKHSKAPAIQSVAEEMKHKTAEVLESENEDDKDHKRGKYHSIEIDRVKSNEMSKQSAVKKLSSISKKQGTTTDSVALGHVELDTKKGSMTPTSQPIPQDVEALSGANFGEKENTQTGDTDSITEEISEGRTIKPSKKYSNWSDDEEAGGLPRSESRASRVSRVVRQFFCCGVPYEAPSEENISSGRAFGQGI</sequence>
<evidence type="ECO:0000313" key="3">
    <source>
        <dbReference type="Proteomes" id="UP001152562"/>
    </source>
</evidence>
<gene>
    <name evidence="2" type="ORF">PIBRA_LOCUS4548</name>
</gene>
<accession>A0A9P0TC53</accession>
<name>A0A9P0TC53_PIEBR</name>
<proteinExistence type="predicted"/>
<comment type="caution">
    <text evidence="2">The sequence shown here is derived from an EMBL/GenBank/DDBJ whole genome shotgun (WGS) entry which is preliminary data.</text>
</comment>
<evidence type="ECO:0000313" key="2">
    <source>
        <dbReference type="EMBL" id="CAH4027260.1"/>
    </source>
</evidence>
<feature type="compositionally biased region" description="Polar residues" evidence="1">
    <location>
        <begin position="94"/>
        <end position="116"/>
    </location>
</feature>
<organism evidence="2 3">
    <name type="scientific">Pieris brassicae</name>
    <name type="common">White butterfly</name>
    <name type="synonym">Large white butterfly</name>
    <dbReference type="NCBI Taxonomy" id="7116"/>
    <lineage>
        <taxon>Eukaryota</taxon>
        <taxon>Metazoa</taxon>
        <taxon>Ecdysozoa</taxon>
        <taxon>Arthropoda</taxon>
        <taxon>Hexapoda</taxon>
        <taxon>Insecta</taxon>
        <taxon>Pterygota</taxon>
        <taxon>Neoptera</taxon>
        <taxon>Endopterygota</taxon>
        <taxon>Lepidoptera</taxon>
        <taxon>Glossata</taxon>
        <taxon>Ditrysia</taxon>
        <taxon>Papilionoidea</taxon>
        <taxon>Pieridae</taxon>
        <taxon>Pierinae</taxon>
        <taxon>Pieris</taxon>
    </lineage>
</organism>
<dbReference type="Proteomes" id="UP001152562">
    <property type="component" value="Unassembled WGS sequence"/>
</dbReference>
<reference evidence="2" key="1">
    <citation type="submission" date="2022-05" db="EMBL/GenBank/DDBJ databases">
        <authorList>
            <person name="Okamura Y."/>
        </authorList>
    </citation>
    <scope>NUCLEOTIDE SEQUENCE</scope>
</reference>
<feature type="compositionally biased region" description="Basic and acidic residues" evidence="1">
    <location>
        <begin position="82"/>
        <end position="93"/>
    </location>
</feature>